<keyword evidence="1" id="KW-0812">Transmembrane</keyword>
<proteinExistence type="predicted"/>
<evidence type="ECO:0000256" key="1">
    <source>
        <dbReference type="SAM" id="Phobius"/>
    </source>
</evidence>
<feature type="transmembrane region" description="Helical" evidence="1">
    <location>
        <begin position="165"/>
        <end position="189"/>
    </location>
</feature>
<organism evidence="2 3">
    <name type="scientific">Roseimaritima ulvae</name>
    <dbReference type="NCBI Taxonomy" id="980254"/>
    <lineage>
        <taxon>Bacteria</taxon>
        <taxon>Pseudomonadati</taxon>
        <taxon>Planctomycetota</taxon>
        <taxon>Planctomycetia</taxon>
        <taxon>Pirellulales</taxon>
        <taxon>Pirellulaceae</taxon>
        <taxon>Roseimaritima</taxon>
    </lineage>
</organism>
<keyword evidence="1" id="KW-0472">Membrane</keyword>
<name>A0A5B9QH87_9BACT</name>
<protein>
    <submittedName>
        <fullName evidence="2">Uncharacterized protein</fullName>
    </submittedName>
</protein>
<sequence>MPERNPYQPTSQIDRALRRGIRGRIALAIYSAAAFGFAAFMIGGFLFLDDQGLFFSPGLNQDVVTIAVFVVALACGGCGAMLCAQVLRYQLASRIAVFAVANAFIAFVWGAAFMALGFLGGVYFQIFPRASDSLVPAHYMLLAFTVLAGVFGIGAVVKEIHDERLLLAMFLGIATLLCLLLMAPFLLLLNR</sequence>
<gene>
    <name evidence="2" type="ORF">UC8_03850</name>
</gene>
<dbReference type="RefSeq" id="WP_148080044.1">
    <property type="nucleotide sequence ID" value="NZ_CP042914.1"/>
</dbReference>
<dbReference type="Proteomes" id="UP000325286">
    <property type="component" value="Chromosome"/>
</dbReference>
<keyword evidence="3" id="KW-1185">Reference proteome</keyword>
<accession>A0A5B9QH87</accession>
<evidence type="ECO:0000313" key="3">
    <source>
        <dbReference type="Proteomes" id="UP000325286"/>
    </source>
</evidence>
<feature type="transmembrane region" description="Helical" evidence="1">
    <location>
        <begin position="95"/>
        <end position="119"/>
    </location>
</feature>
<reference evidence="2 3" key="1">
    <citation type="submission" date="2019-08" db="EMBL/GenBank/DDBJ databases">
        <title>Deep-cultivation of Planctomycetes and their phenomic and genomic characterization uncovers novel biology.</title>
        <authorList>
            <person name="Wiegand S."/>
            <person name="Jogler M."/>
            <person name="Boedeker C."/>
            <person name="Pinto D."/>
            <person name="Vollmers J."/>
            <person name="Rivas-Marin E."/>
            <person name="Kohn T."/>
            <person name="Peeters S.H."/>
            <person name="Heuer A."/>
            <person name="Rast P."/>
            <person name="Oberbeckmann S."/>
            <person name="Bunk B."/>
            <person name="Jeske O."/>
            <person name="Meyerdierks A."/>
            <person name="Storesund J.E."/>
            <person name="Kallscheuer N."/>
            <person name="Luecker S."/>
            <person name="Lage O.M."/>
            <person name="Pohl T."/>
            <person name="Merkel B.J."/>
            <person name="Hornburger P."/>
            <person name="Mueller R.-W."/>
            <person name="Bruemmer F."/>
            <person name="Labrenz M."/>
            <person name="Spormann A.M."/>
            <person name="Op den Camp H."/>
            <person name="Overmann J."/>
            <person name="Amann R."/>
            <person name="Jetten M.S.M."/>
            <person name="Mascher T."/>
            <person name="Medema M.H."/>
            <person name="Devos D.P."/>
            <person name="Kaster A.-K."/>
            <person name="Ovreas L."/>
            <person name="Rohde M."/>
            <person name="Galperin M.Y."/>
            <person name="Jogler C."/>
        </authorList>
    </citation>
    <scope>NUCLEOTIDE SEQUENCE [LARGE SCALE GENOMIC DNA]</scope>
    <source>
        <strain evidence="2 3">UC8</strain>
    </source>
</reference>
<dbReference type="KEGG" id="rul:UC8_03850"/>
<feature type="transmembrane region" description="Helical" evidence="1">
    <location>
        <begin position="139"/>
        <end position="158"/>
    </location>
</feature>
<dbReference type="EMBL" id="CP042914">
    <property type="protein sequence ID" value="QEG38428.1"/>
    <property type="molecule type" value="Genomic_DNA"/>
</dbReference>
<feature type="transmembrane region" description="Helical" evidence="1">
    <location>
        <begin position="25"/>
        <end position="48"/>
    </location>
</feature>
<dbReference type="AlphaFoldDB" id="A0A5B9QH87"/>
<keyword evidence="1" id="KW-1133">Transmembrane helix</keyword>
<feature type="transmembrane region" description="Helical" evidence="1">
    <location>
        <begin position="63"/>
        <end position="83"/>
    </location>
</feature>
<evidence type="ECO:0000313" key="2">
    <source>
        <dbReference type="EMBL" id="QEG38428.1"/>
    </source>
</evidence>